<feature type="compositionally biased region" description="Low complexity" evidence="13">
    <location>
        <begin position="67"/>
        <end position="76"/>
    </location>
</feature>
<keyword evidence="7" id="KW-1015">Disulfide bond</keyword>
<dbReference type="InterPro" id="IPR018499">
    <property type="entry name" value="Tetraspanin/Peripherin"/>
</dbReference>
<accession>A0A6P3VPR6</accession>
<keyword evidence="5 14" id="KW-1133">Transmembrane helix</keyword>
<comment type="function">
    <text evidence="9">Part of TspanC8 subgroup, composed of 6 members that interact with the transmembrane metalloprotease ADAM10. This interaction is required for ADAM10 exit from the endoplasmic reticulum and for enzymatic maturation and trafficking to the cell surface as well as substrate specificity. Different TspanC8/ADAM10 complexes have distinct substrates.</text>
</comment>
<proteinExistence type="inferred from homology"/>
<dbReference type="GO" id="GO:0019899">
    <property type="term" value="F:enzyme binding"/>
    <property type="evidence" value="ECO:0007669"/>
    <property type="project" value="UniProtKB-ARBA"/>
</dbReference>
<feature type="transmembrane region" description="Helical" evidence="14">
    <location>
        <begin position="88"/>
        <end position="113"/>
    </location>
</feature>
<feature type="region of interest" description="Disordered" evidence="13">
    <location>
        <begin position="15"/>
        <end position="76"/>
    </location>
</feature>
<sequence length="345" mass="37788">MRRFQQLRKFPFPWSQRANAQDEETSLLIPKGETEEAPASGASVYQGTETKPASQEPDRPSEGEKTSAAAPSAQPRAPDSLADYILKFILLICNLVFTAIGLALLGLGLWGLINKESFAQERIGQLGTDPMLVFVMLGLLLSLLCLTGCVGALRENYCLLRIFSAMVLTMVAAQVLAAILAYSLQDRIVGVLRSGLLTAMVRYQDDLDMRFITDEIQTGLQCCGADNYRDWEINMYYNCSAPGIQACGVPASCCLDPLENGTVWNSQCGSKALELGEFTAQSVIFLGGCLGSMARWIEQHNGLIGTVAVVLLVVQILVLFLTTRLMDKIQWHRAVSRHNTQASRT</sequence>
<dbReference type="OrthoDB" id="8122038at2759"/>
<feature type="transmembrane region" description="Helical" evidence="14">
    <location>
        <begin position="165"/>
        <end position="184"/>
    </location>
</feature>
<evidence type="ECO:0000256" key="11">
    <source>
        <dbReference type="ARBA" id="ARBA00073330"/>
    </source>
</evidence>
<evidence type="ECO:0000256" key="6">
    <source>
        <dbReference type="ARBA" id="ARBA00023136"/>
    </source>
</evidence>
<dbReference type="FunFam" id="1.10.1450.10:FF:000033">
    <property type="entry name" value="Tetraspanin"/>
    <property type="match status" value="1"/>
</dbReference>
<dbReference type="GO" id="GO:0005886">
    <property type="term" value="C:plasma membrane"/>
    <property type="evidence" value="ECO:0007669"/>
    <property type="project" value="UniProtKB-SubCell"/>
</dbReference>
<gene>
    <name evidence="16" type="primary">LOC105894953</name>
</gene>
<dbReference type="PANTHER" id="PTHR19282">
    <property type="entry name" value="TETRASPANIN"/>
    <property type="match status" value="1"/>
</dbReference>
<evidence type="ECO:0000256" key="9">
    <source>
        <dbReference type="ARBA" id="ARBA00056995"/>
    </source>
</evidence>
<comment type="subcellular location">
    <subcellularLocation>
        <location evidence="1">Cell membrane</location>
        <topology evidence="1">Multi-pass membrane protein</topology>
    </subcellularLocation>
</comment>
<name>A0A6P3VPR6_CLUHA</name>
<comment type="subunit">
    <text evidence="10">Interacts with ADAM10.</text>
</comment>
<evidence type="ECO:0000256" key="8">
    <source>
        <dbReference type="ARBA" id="ARBA00023180"/>
    </source>
</evidence>
<evidence type="ECO:0000256" key="2">
    <source>
        <dbReference type="ARBA" id="ARBA00006840"/>
    </source>
</evidence>
<evidence type="ECO:0000256" key="5">
    <source>
        <dbReference type="ARBA" id="ARBA00022989"/>
    </source>
</evidence>
<comment type="similarity">
    <text evidence="2">Belongs to the tetraspanin (TM4SF) family.</text>
</comment>
<dbReference type="Proteomes" id="UP000515152">
    <property type="component" value="Chromosome 1"/>
</dbReference>
<keyword evidence="6 14" id="KW-0472">Membrane</keyword>
<evidence type="ECO:0000256" key="10">
    <source>
        <dbReference type="ARBA" id="ARBA00065402"/>
    </source>
</evidence>
<evidence type="ECO:0000256" key="1">
    <source>
        <dbReference type="ARBA" id="ARBA00004651"/>
    </source>
</evidence>
<keyword evidence="3" id="KW-1003">Cell membrane</keyword>
<evidence type="ECO:0000256" key="3">
    <source>
        <dbReference type="ARBA" id="ARBA00022475"/>
    </source>
</evidence>
<keyword evidence="15" id="KW-1185">Reference proteome</keyword>
<dbReference type="Pfam" id="PF00335">
    <property type="entry name" value="Tetraspanin"/>
    <property type="match status" value="1"/>
</dbReference>
<feature type="compositionally biased region" description="Polar residues" evidence="13">
    <location>
        <begin position="43"/>
        <end position="53"/>
    </location>
</feature>
<dbReference type="RefSeq" id="XP_012676963.2">
    <property type="nucleotide sequence ID" value="XM_012821509.3"/>
</dbReference>
<reference evidence="16" key="1">
    <citation type="submission" date="2025-08" db="UniProtKB">
        <authorList>
            <consortium name="RefSeq"/>
        </authorList>
    </citation>
    <scope>IDENTIFICATION</scope>
</reference>
<keyword evidence="8" id="KW-0325">Glycoprotein</keyword>
<dbReference type="AlphaFoldDB" id="A0A6P3VPR6"/>
<evidence type="ECO:0000256" key="13">
    <source>
        <dbReference type="SAM" id="MobiDB-lite"/>
    </source>
</evidence>
<dbReference type="GeneID" id="105894953"/>
<dbReference type="KEGG" id="char:105894953"/>
<keyword evidence="4 14" id="KW-0812">Transmembrane</keyword>
<dbReference type="InterPro" id="IPR008952">
    <property type="entry name" value="Tetraspanin_EC2_sf"/>
</dbReference>
<evidence type="ECO:0000256" key="7">
    <source>
        <dbReference type="ARBA" id="ARBA00023157"/>
    </source>
</evidence>
<dbReference type="PANTHER" id="PTHR19282:SF550">
    <property type="entry name" value="TETRASPANIN-10"/>
    <property type="match status" value="1"/>
</dbReference>
<evidence type="ECO:0000256" key="14">
    <source>
        <dbReference type="SAM" id="Phobius"/>
    </source>
</evidence>
<feature type="transmembrane region" description="Helical" evidence="14">
    <location>
        <begin position="133"/>
        <end position="153"/>
    </location>
</feature>
<protein>
    <recommendedName>
        <fullName evidence="11">Tetraspanin-10</fullName>
    </recommendedName>
    <alternativeName>
        <fullName evidence="12">Oculospanin</fullName>
    </alternativeName>
</protein>
<dbReference type="Gene3D" id="1.10.1450.10">
    <property type="entry name" value="Tetraspanin"/>
    <property type="match status" value="1"/>
</dbReference>
<organism evidence="15 16">
    <name type="scientific">Clupea harengus</name>
    <name type="common">Atlantic herring</name>
    <dbReference type="NCBI Taxonomy" id="7950"/>
    <lineage>
        <taxon>Eukaryota</taxon>
        <taxon>Metazoa</taxon>
        <taxon>Chordata</taxon>
        <taxon>Craniata</taxon>
        <taxon>Vertebrata</taxon>
        <taxon>Euteleostomi</taxon>
        <taxon>Actinopterygii</taxon>
        <taxon>Neopterygii</taxon>
        <taxon>Teleostei</taxon>
        <taxon>Clupei</taxon>
        <taxon>Clupeiformes</taxon>
        <taxon>Clupeoidei</taxon>
        <taxon>Clupeidae</taxon>
        <taxon>Clupea</taxon>
    </lineage>
</organism>
<feature type="compositionally biased region" description="Basic and acidic residues" evidence="13">
    <location>
        <begin position="56"/>
        <end position="65"/>
    </location>
</feature>
<feature type="transmembrane region" description="Helical" evidence="14">
    <location>
        <begin position="302"/>
        <end position="323"/>
    </location>
</feature>
<dbReference type="CDD" id="cd03167">
    <property type="entry name" value="oculospanin_like_LEL"/>
    <property type="match status" value="1"/>
</dbReference>
<dbReference type="SUPFAM" id="SSF48652">
    <property type="entry name" value="Tetraspanin"/>
    <property type="match status" value="1"/>
</dbReference>
<evidence type="ECO:0000256" key="4">
    <source>
        <dbReference type="ARBA" id="ARBA00022692"/>
    </source>
</evidence>
<evidence type="ECO:0000313" key="16">
    <source>
        <dbReference type="RefSeq" id="XP_012676963.2"/>
    </source>
</evidence>
<dbReference type="CTD" id="83882"/>
<dbReference type="PRINTS" id="PR00259">
    <property type="entry name" value="TMFOUR"/>
</dbReference>
<evidence type="ECO:0000313" key="15">
    <source>
        <dbReference type="Proteomes" id="UP000515152"/>
    </source>
</evidence>
<evidence type="ECO:0000256" key="12">
    <source>
        <dbReference type="ARBA" id="ARBA00083961"/>
    </source>
</evidence>